<evidence type="ECO:0000313" key="3">
    <source>
        <dbReference type="Proteomes" id="UP000059680"/>
    </source>
</evidence>
<keyword evidence="3" id="KW-1185">Reference proteome</keyword>
<reference evidence="2 3" key="3">
    <citation type="journal article" date="2013" name="Rice">
        <title>Improvement of the Oryza sativa Nipponbare reference genome using next generation sequence and optical map data.</title>
        <authorList>
            <person name="Kawahara Y."/>
            <person name="de la Bastide M."/>
            <person name="Hamilton J.P."/>
            <person name="Kanamori H."/>
            <person name="McCombie W.R."/>
            <person name="Ouyang S."/>
            <person name="Schwartz D.C."/>
            <person name="Tanaka T."/>
            <person name="Wu J."/>
            <person name="Zhou S."/>
            <person name="Childs K.L."/>
            <person name="Davidson R.M."/>
            <person name="Lin H."/>
            <person name="Quesada-Ocampo L."/>
            <person name="Vaillancourt B."/>
            <person name="Sakai H."/>
            <person name="Lee S.S."/>
            <person name="Kim J."/>
            <person name="Numa H."/>
            <person name="Itoh T."/>
            <person name="Buell C.R."/>
            <person name="Matsumoto T."/>
        </authorList>
    </citation>
    <scope>NUCLEOTIDE SEQUENCE [LARGE SCALE GENOMIC DNA]</scope>
    <source>
        <strain evidence="3">cv. Nipponbare</strain>
    </source>
</reference>
<protein>
    <submittedName>
        <fullName evidence="2">Os06g0418151 protein</fullName>
    </submittedName>
</protein>
<gene>
    <name evidence="2" type="ordered locus">Os06g0418151</name>
    <name evidence="2" type="ORF">OSNPB_060418151</name>
</gene>
<evidence type="ECO:0000256" key="1">
    <source>
        <dbReference type="SAM" id="MobiDB-lite"/>
    </source>
</evidence>
<dbReference type="AlphaFoldDB" id="A0A0P0WWG5"/>
<accession>A0A0P0WWG5</accession>
<dbReference type="EMBL" id="AP014962">
    <property type="protein sequence ID" value="BAS97728.1"/>
    <property type="molecule type" value="Genomic_DNA"/>
</dbReference>
<dbReference type="Gramene" id="Os06t0418151-00">
    <property type="protein sequence ID" value="Os06t0418151-00"/>
    <property type="gene ID" value="Os06g0418151"/>
</dbReference>
<dbReference type="Proteomes" id="UP000059680">
    <property type="component" value="Chromosome 6"/>
</dbReference>
<reference evidence="2 3" key="2">
    <citation type="journal article" date="2013" name="Plant Cell Physiol.">
        <title>Rice Annotation Project Database (RAP-DB): an integrative and interactive database for rice genomics.</title>
        <authorList>
            <person name="Sakai H."/>
            <person name="Lee S.S."/>
            <person name="Tanaka T."/>
            <person name="Numa H."/>
            <person name="Kim J."/>
            <person name="Kawahara Y."/>
            <person name="Wakimoto H."/>
            <person name="Yang C.C."/>
            <person name="Iwamoto M."/>
            <person name="Abe T."/>
            <person name="Yamada Y."/>
            <person name="Muto A."/>
            <person name="Inokuchi H."/>
            <person name="Ikemura T."/>
            <person name="Matsumoto T."/>
            <person name="Sasaki T."/>
            <person name="Itoh T."/>
        </authorList>
    </citation>
    <scope>NUCLEOTIDE SEQUENCE [LARGE SCALE GENOMIC DNA]</scope>
    <source>
        <strain evidence="3">cv. Nipponbare</strain>
    </source>
</reference>
<sequence length="125" mass="14245">MTSRTSYRLTSPYPMKKSTSAAFFLRKLLVCILVAPPAEVFSITFLFHTRSRTLDLSISIAQARVSRTFPIGSCSGSRHRSRAFPFFSSSCTACRRRSPSLPRPPPRPGVLWGRLEQQRGRRRRQ</sequence>
<proteinExistence type="predicted"/>
<reference evidence="3" key="1">
    <citation type="journal article" date="2005" name="Nature">
        <title>The map-based sequence of the rice genome.</title>
        <authorList>
            <consortium name="International rice genome sequencing project (IRGSP)"/>
            <person name="Matsumoto T."/>
            <person name="Wu J."/>
            <person name="Kanamori H."/>
            <person name="Katayose Y."/>
            <person name="Fujisawa M."/>
            <person name="Namiki N."/>
            <person name="Mizuno H."/>
            <person name="Yamamoto K."/>
            <person name="Antonio B.A."/>
            <person name="Baba T."/>
            <person name="Sakata K."/>
            <person name="Nagamura Y."/>
            <person name="Aoki H."/>
            <person name="Arikawa K."/>
            <person name="Arita K."/>
            <person name="Bito T."/>
            <person name="Chiden Y."/>
            <person name="Fujitsuka N."/>
            <person name="Fukunaka R."/>
            <person name="Hamada M."/>
            <person name="Harada C."/>
            <person name="Hayashi A."/>
            <person name="Hijishita S."/>
            <person name="Honda M."/>
            <person name="Hosokawa S."/>
            <person name="Ichikawa Y."/>
            <person name="Idonuma A."/>
            <person name="Iijima M."/>
            <person name="Ikeda M."/>
            <person name="Ikeno M."/>
            <person name="Ito K."/>
            <person name="Ito S."/>
            <person name="Ito T."/>
            <person name="Ito Y."/>
            <person name="Ito Y."/>
            <person name="Iwabuchi A."/>
            <person name="Kamiya K."/>
            <person name="Karasawa W."/>
            <person name="Kurita K."/>
            <person name="Katagiri S."/>
            <person name="Kikuta A."/>
            <person name="Kobayashi H."/>
            <person name="Kobayashi N."/>
            <person name="Machita K."/>
            <person name="Maehara T."/>
            <person name="Masukawa M."/>
            <person name="Mizubayashi T."/>
            <person name="Mukai Y."/>
            <person name="Nagasaki H."/>
            <person name="Nagata Y."/>
            <person name="Naito S."/>
            <person name="Nakashima M."/>
            <person name="Nakama Y."/>
            <person name="Nakamichi Y."/>
            <person name="Nakamura M."/>
            <person name="Meguro A."/>
            <person name="Negishi M."/>
            <person name="Ohta I."/>
            <person name="Ohta T."/>
            <person name="Okamoto M."/>
            <person name="Ono N."/>
            <person name="Saji S."/>
            <person name="Sakaguchi M."/>
            <person name="Sakai K."/>
            <person name="Shibata M."/>
            <person name="Shimokawa T."/>
            <person name="Song J."/>
            <person name="Takazaki Y."/>
            <person name="Terasawa K."/>
            <person name="Tsugane M."/>
            <person name="Tsuji K."/>
            <person name="Ueda S."/>
            <person name="Waki K."/>
            <person name="Yamagata H."/>
            <person name="Yamamoto M."/>
            <person name="Yamamoto S."/>
            <person name="Yamane H."/>
            <person name="Yoshiki S."/>
            <person name="Yoshihara R."/>
            <person name="Yukawa K."/>
            <person name="Zhong H."/>
            <person name="Yano M."/>
            <person name="Yuan Q."/>
            <person name="Ouyang S."/>
            <person name="Liu J."/>
            <person name="Jones K.M."/>
            <person name="Gansberger K."/>
            <person name="Moffat K."/>
            <person name="Hill J."/>
            <person name="Bera J."/>
            <person name="Fadrosh D."/>
            <person name="Jin S."/>
            <person name="Johri S."/>
            <person name="Kim M."/>
            <person name="Overton L."/>
            <person name="Reardon M."/>
            <person name="Tsitrin T."/>
            <person name="Vuong H."/>
            <person name="Weaver B."/>
            <person name="Ciecko A."/>
            <person name="Tallon L."/>
            <person name="Jackson J."/>
            <person name="Pai G."/>
            <person name="Aken S.V."/>
            <person name="Utterback T."/>
            <person name="Reidmuller S."/>
            <person name="Feldblyum T."/>
            <person name="Hsiao J."/>
            <person name="Zismann V."/>
            <person name="Iobst S."/>
            <person name="de Vazeille A.R."/>
            <person name="Buell C.R."/>
            <person name="Ying K."/>
            <person name="Li Y."/>
            <person name="Lu T."/>
            <person name="Huang Y."/>
            <person name="Zhao Q."/>
            <person name="Feng Q."/>
            <person name="Zhang L."/>
            <person name="Zhu J."/>
            <person name="Weng Q."/>
            <person name="Mu J."/>
            <person name="Lu Y."/>
            <person name="Fan D."/>
            <person name="Liu Y."/>
            <person name="Guan J."/>
            <person name="Zhang Y."/>
            <person name="Yu S."/>
            <person name="Liu X."/>
            <person name="Zhang Y."/>
            <person name="Hong G."/>
            <person name="Han B."/>
            <person name="Choisne N."/>
            <person name="Demange N."/>
            <person name="Orjeda G."/>
            <person name="Samain S."/>
            <person name="Cattolico L."/>
            <person name="Pelletier E."/>
            <person name="Couloux A."/>
            <person name="Segurens B."/>
            <person name="Wincker P."/>
            <person name="D'Hont A."/>
            <person name="Scarpelli C."/>
            <person name="Weissenbach J."/>
            <person name="Salanoubat M."/>
            <person name="Quetier F."/>
            <person name="Yu Y."/>
            <person name="Kim H.R."/>
            <person name="Rambo T."/>
            <person name="Currie J."/>
            <person name="Collura K."/>
            <person name="Luo M."/>
            <person name="Yang T."/>
            <person name="Ammiraju J.S.S."/>
            <person name="Engler F."/>
            <person name="Soderlund C."/>
            <person name="Wing R.A."/>
            <person name="Palmer L.E."/>
            <person name="de la Bastide M."/>
            <person name="Spiegel L."/>
            <person name="Nascimento L."/>
            <person name="Zutavern T."/>
            <person name="O'Shaughnessy A."/>
            <person name="Dike S."/>
            <person name="Dedhia N."/>
            <person name="Preston R."/>
            <person name="Balija V."/>
            <person name="McCombie W.R."/>
            <person name="Chow T."/>
            <person name="Chen H."/>
            <person name="Chung M."/>
            <person name="Chen C."/>
            <person name="Shaw J."/>
            <person name="Wu H."/>
            <person name="Hsiao K."/>
            <person name="Chao Y."/>
            <person name="Chu M."/>
            <person name="Cheng C."/>
            <person name="Hour A."/>
            <person name="Lee P."/>
            <person name="Lin S."/>
            <person name="Lin Y."/>
            <person name="Liou J."/>
            <person name="Liu S."/>
            <person name="Hsing Y."/>
            <person name="Raghuvanshi S."/>
            <person name="Mohanty A."/>
            <person name="Bharti A.K."/>
            <person name="Gaur A."/>
            <person name="Gupta V."/>
            <person name="Kumar D."/>
            <person name="Ravi V."/>
            <person name="Vij S."/>
            <person name="Kapur A."/>
            <person name="Khurana P."/>
            <person name="Khurana P."/>
            <person name="Khurana J.P."/>
            <person name="Tyagi A.K."/>
            <person name="Gaikwad K."/>
            <person name="Singh A."/>
            <person name="Dalal V."/>
            <person name="Srivastava S."/>
            <person name="Dixit A."/>
            <person name="Pal A.K."/>
            <person name="Ghazi I.A."/>
            <person name="Yadav M."/>
            <person name="Pandit A."/>
            <person name="Bhargava A."/>
            <person name="Sureshbabu K."/>
            <person name="Batra K."/>
            <person name="Sharma T.R."/>
            <person name="Mohapatra T."/>
            <person name="Singh N.K."/>
            <person name="Messing J."/>
            <person name="Nelson A.B."/>
            <person name="Fuks G."/>
            <person name="Kavchok S."/>
            <person name="Keizer G."/>
            <person name="Linton E."/>
            <person name="Llaca V."/>
            <person name="Song R."/>
            <person name="Tanyolac B."/>
            <person name="Young S."/>
            <person name="Ho-Il K."/>
            <person name="Hahn J.H."/>
            <person name="Sangsakoo G."/>
            <person name="Vanavichit A."/>
            <person name="de Mattos Luiz.A.T."/>
            <person name="Zimmer P.D."/>
            <person name="Malone G."/>
            <person name="Dellagostin O."/>
            <person name="de Oliveira A.C."/>
            <person name="Bevan M."/>
            <person name="Bancroft I."/>
            <person name="Minx P."/>
            <person name="Cordum H."/>
            <person name="Wilson R."/>
            <person name="Cheng Z."/>
            <person name="Jin W."/>
            <person name="Jiang J."/>
            <person name="Leong S.A."/>
            <person name="Iwama H."/>
            <person name="Gojobori T."/>
            <person name="Itoh T."/>
            <person name="Niimura Y."/>
            <person name="Fujii Y."/>
            <person name="Habara T."/>
            <person name="Sakai H."/>
            <person name="Sato Y."/>
            <person name="Wilson G."/>
            <person name="Kumar K."/>
            <person name="McCouch S."/>
            <person name="Juretic N."/>
            <person name="Hoen D."/>
            <person name="Wright S."/>
            <person name="Bruskiewich R."/>
            <person name="Bureau T."/>
            <person name="Miyao A."/>
            <person name="Hirochika H."/>
            <person name="Nishikawa T."/>
            <person name="Kadowaki K."/>
            <person name="Sugiura M."/>
            <person name="Burr B."/>
            <person name="Sasaki T."/>
        </authorList>
    </citation>
    <scope>NUCLEOTIDE SEQUENCE [LARGE SCALE GENOMIC DNA]</scope>
    <source>
        <strain evidence="3">cv. Nipponbare</strain>
    </source>
</reference>
<name>A0A0P0WWG5_ORYSJ</name>
<organism evidence="2 3">
    <name type="scientific">Oryza sativa subsp. japonica</name>
    <name type="common">Rice</name>
    <dbReference type="NCBI Taxonomy" id="39947"/>
    <lineage>
        <taxon>Eukaryota</taxon>
        <taxon>Viridiplantae</taxon>
        <taxon>Streptophyta</taxon>
        <taxon>Embryophyta</taxon>
        <taxon>Tracheophyta</taxon>
        <taxon>Spermatophyta</taxon>
        <taxon>Magnoliopsida</taxon>
        <taxon>Liliopsida</taxon>
        <taxon>Poales</taxon>
        <taxon>Poaceae</taxon>
        <taxon>BOP clade</taxon>
        <taxon>Oryzoideae</taxon>
        <taxon>Oryzeae</taxon>
        <taxon>Oryzinae</taxon>
        <taxon>Oryza</taxon>
        <taxon>Oryza sativa</taxon>
    </lineage>
</organism>
<dbReference type="PaxDb" id="39947-A0A0P0WWG5"/>
<evidence type="ECO:0000313" key="2">
    <source>
        <dbReference type="EMBL" id="BAS97728.1"/>
    </source>
</evidence>
<dbReference type="InParanoid" id="A0A0P0WWG5"/>
<feature type="region of interest" description="Disordered" evidence="1">
    <location>
        <begin position="93"/>
        <end position="125"/>
    </location>
</feature>